<dbReference type="EMBL" id="JBEPSH010000002">
    <property type="protein sequence ID" value="MET4576268.1"/>
    <property type="molecule type" value="Genomic_DNA"/>
</dbReference>
<dbReference type="Proteomes" id="UP001549320">
    <property type="component" value="Unassembled WGS sequence"/>
</dbReference>
<name>A0ABV2Q6R0_9BURK</name>
<dbReference type="GO" id="GO:0003861">
    <property type="term" value="F:3-isopropylmalate dehydratase activity"/>
    <property type="evidence" value="ECO:0007669"/>
    <property type="project" value="UniProtKB-EC"/>
</dbReference>
<sequence length="180" mass="19245">MTSTAMQGRVWKFGDQVSGDDGIIDFSAVRDGFGKPFDVPLLKSMCFRRLNPRFPQEVQLGDIVVAGQNFAHHNHIEVSAAIKLSGIAVVVVESCESGFVRRALSQGLPILTVPGITAHVEDGDTITVDPATGRIGLADGSVLQAQQFSDRMLAIWRAGGLVAALQQEFQSPGTNGEPSR</sequence>
<dbReference type="EC" id="4.2.1.33" evidence="1"/>
<reference evidence="1 2" key="1">
    <citation type="submission" date="2024-06" db="EMBL/GenBank/DDBJ databases">
        <title>Sorghum-associated microbial communities from plants grown in Nebraska, USA.</title>
        <authorList>
            <person name="Schachtman D."/>
        </authorList>
    </citation>
    <scope>NUCLEOTIDE SEQUENCE [LARGE SCALE GENOMIC DNA]</scope>
    <source>
        <strain evidence="1 2">2709</strain>
    </source>
</reference>
<evidence type="ECO:0000313" key="2">
    <source>
        <dbReference type="Proteomes" id="UP001549320"/>
    </source>
</evidence>
<dbReference type="Gene3D" id="3.20.19.10">
    <property type="entry name" value="Aconitase, domain 4"/>
    <property type="match status" value="1"/>
</dbReference>
<keyword evidence="1" id="KW-0456">Lyase</keyword>
<comment type="caution">
    <text evidence="1">The sequence shown here is derived from an EMBL/GenBank/DDBJ whole genome shotgun (WGS) entry which is preliminary data.</text>
</comment>
<keyword evidence="2" id="KW-1185">Reference proteome</keyword>
<accession>A0ABV2Q6R0</accession>
<dbReference type="InterPro" id="IPR015928">
    <property type="entry name" value="Aconitase/3IPM_dehydase_swvl"/>
</dbReference>
<organism evidence="1 2">
    <name type="scientific">Ottowia thiooxydans</name>
    <dbReference type="NCBI Taxonomy" id="219182"/>
    <lineage>
        <taxon>Bacteria</taxon>
        <taxon>Pseudomonadati</taxon>
        <taxon>Pseudomonadota</taxon>
        <taxon>Betaproteobacteria</taxon>
        <taxon>Burkholderiales</taxon>
        <taxon>Comamonadaceae</taxon>
        <taxon>Ottowia</taxon>
    </lineage>
</organism>
<dbReference type="RefSeq" id="WP_354442262.1">
    <property type="nucleotide sequence ID" value="NZ_JBEPSH010000002.1"/>
</dbReference>
<protein>
    <submittedName>
        <fullName evidence="1">3-isopropylmalate/(R)-2-methylmalate dehydratase small subunit</fullName>
        <ecNumber evidence="1">4.2.1.33</ecNumber>
        <ecNumber evidence="1">4.2.1.35</ecNumber>
    </submittedName>
</protein>
<dbReference type="GO" id="GO:0047508">
    <property type="term" value="F:(R)-2-methylmalate dehydratase activity"/>
    <property type="evidence" value="ECO:0007669"/>
    <property type="project" value="UniProtKB-EC"/>
</dbReference>
<proteinExistence type="predicted"/>
<evidence type="ECO:0000313" key="1">
    <source>
        <dbReference type="EMBL" id="MET4576268.1"/>
    </source>
</evidence>
<gene>
    <name evidence="1" type="ORF">ABIE13_001368</name>
</gene>
<dbReference type="EC" id="4.2.1.35" evidence="1"/>
<dbReference type="SUPFAM" id="SSF52016">
    <property type="entry name" value="LeuD/IlvD-like"/>
    <property type="match status" value="1"/>
</dbReference>